<sequence>MRISFSPVRMDKLLQVEVSGDVLTVNGIDYDFSPLQEGDVMPAETVGCEWLVSDVTRMEGHVSLTLILPHGTGASEAARFPQPIIATDGPVPLPGIPAA</sequence>
<accession>A0A4V1BJ02</accession>
<name>A0A4V1BJ02_9RHOB</name>
<protein>
    <submittedName>
        <fullName evidence="1">Uncharacterized protein</fullName>
    </submittedName>
</protein>
<organism evidence="1 2">
    <name type="scientific">Paracoccus liaowanqingii</name>
    <dbReference type="NCBI Taxonomy" id="2560053"/>
    <lineage>
        <taxon>Bacteria</taxon>
        <taxon>Pseudomonadati</taxon>
        <taxon>Pseudomonadota</taxon>
        <taxon>Alphaproteobacteria</taxon>
        <taxon>Rhodobacterales</taxon>
        <taxon>Paracoccaceae</taxon>
        <taxon>Paracoccus</taxon>
    </lineage>
</organism>
<dbReference type="EMBL" id="CP038439">
    <property type="protein sequence ID" value="QBX34582.1"/>
    <property type="molecule type" value="Genomic_DNA"/>
</dbReference>
<dbReference type="RefSeq" id="WP_135312871.1">
    <property type="nucleotide sequence ID" value="NZ_CP038439.1"/>
</dbReference>
<dbReference type="Proteomes" id="UP000296374">
    <property type="component" value="Chromosome"/>
</dbReference>
<proteinExistence type="predicted"/>
<gene>
    <name evidence="1" type="ORF">E4191_07560</name>
</gene>
<reference evidence="2" key="1">
    <citation type="submission" date="2019-03" db="EMBL/GenBank/DDBJ databases">
        <authorList>
            <person name="Li J."/>
        </authorList>
    </citation>
    <scope>NUCLEOTIDE SEQUENCE [LARGE SCALE GENOMIC DNA]</scope>
    <source>
        <strain evidence="2">2251</strain>
    </source>
</reference>
<evidence type="ECO:0000313" key="2">
    <source>
        <dbReference type="Proteomes" id="UP000296374"/>
    </source>
</evidence>
<dbReference type="AlphaFoldDB" id="A0A4V1BJ02"/>
<evidence type="ECO:0000313" key="1">
    <source>
        <dbReference type="EMBL" id="QBX34582.1"/>
    </source>
</evidence>
<dbReference type="KEGG" id="plia:E4191_07560"/>